<organism evidence="1 2">
    <name type="scientific">Channa argus</name>
    <name type="common">Northern snakehead</name>
    <name type="synonym">Ophicephalus argus</name>
    <dbReference type="NCBI Taxonomy" id="215402"/>
    <lineage>
        <taxon>Eukaryota</taxon>
        <taxon>Metazoa</taxon>
        <taxon>Chordata</taxon>
        <taxon>Craniata</taxon>
        <taxon>Vertebrata</taxon>
        <taxon>Euteleostomi</taxon>
        <taxon>Actinopterygii</taxon>
        <taxon>Neopterygii</taxon>
        <taxon>Teleostei</taxon>
        <taxon>Neoteleostei</taxon>
        <taxon>Acanthomorphata</taxon>
        <taxon>Anabantaria</taxon>
        <taxon>Anabantiformes</taxon>
        <taxon>Channoidei</taxon>
        <taxon>Channidae</taxon>
        <taxon>Channa</taxon>
    </lineage>
</organism>
<dbReference type="EMBL" id="CM015722">
    <property type="protein sequence ID" value="KAF3695545.1"/>
    <property type="molecule type" value="Genomic_DNA"/>
</dbReference>
<reference evidence="1 2" key="1">
    <citation type="submission" date="2019-02" db="EMBL/GenBank/DDBJ databases">
        <title>Opniocepnalus argus genome.</title>
        <authorList>
            <person name="Zhou C."/>
            <person name="Xiao S."/>
        </authorList>
    </citation>
    <scope>NUCLEOTIDE SEQUENCE [LARGE SCALE GENOMIC DNA]</scope>
    <source>
        <strain evidence="1">OARG1902GOOAL</strain>
        <tissue evidence="1">Muscle</tissue>
    </source>
</reference>
<proteinExistence type="predicted"/>
<dbReference type="Proteomes" id="UP000503349">
    <property type="component" value="Chromosome 11"/>
</dbReference>
<evidence type="ECO:0000313" key="2">
    <source>
        <dbReference type="Proteomes" id="UP000503349"/>
    </source>
</evidence>
<reference evidence="2" key="2">
    <citation type="submission" date="2019-02" db="EMBL/GenBank/DDBJ databases">
        <title>Opniocepnalus argus Var Kimnra genome.</title>
        <authorList>
            <person name="Zhou C."/>
            <person name="Xiao S."/>
        </authorList>
    </citation>
    <scope>NUCLEOTIDE SEQUENCE [LARGE SCALE GENOMIC DNA]</scope>
</reference>
<name>A0A6G1PZ52_CHAAH</name>
<sequence>MSCVTKKTKTKHTLNLTLPLKQITQYTEELTTLFALCLPQTTVGHSHETGQ</sequence>
<gene>
    <name evidence="1" type="ORF">EXN66_Car011221</name>
</gene>
<protein>
    <submittedName>
        <fullName evidence="1">Uncharacterized protein</fullName>
    </submittedName>
</protein>
<accession>A0A6G1PZ52</accession>
<keyword evidence="2" id="KW-1185">Reference proteome</keyword>
<dbReference type="AlphaFoldDB" id="A0A6G1PZ52"/>
<evidence type="ECO:0000313" key="1">
    <source>
        <dbReference type="EMBL" id="KAF3695545.1"/>
    </source>
</evidence>